<accession>A0A160VE85</accession>
<comment type="similarity">
    <text evidence="5">Belongs to the GART family.</text>
</comment>
<dbReference type="UniPathway" id="UPA00074">
    <property type="reaction ID" value="UER00126"/>
</dbReference>
<evidence type="ECO:0000256" key="4">
    <source>
        <dbReference type="ARBA" id="ARBA00022755"/>
    </source>
</evidence>
<dbReference type="Pfam" id="PF00551">
    <property type="entry name" value="Formyl_trans_N"/>
    <property type="match status" value="1"/>
</dbReference>
<dbReference type="EMBL" id="FAXC01000116">
    <property type="protein sequence ID" value="CUV08743.1"/>
    <property type="molecule type" value="Genomic_DNA"/>
</dbReference>
<sequence>MMRLGVLGSTKGTDLQAILDAIHNDALDATVVVVVSNRENSYILERARNHNVPDIFIPHAGKTRDEYDREITAALLQHNADLVLLVGFMRILSAEFCRKWQDRILNVHPSLLPKYAGGMDTNVHEEVLRNGDMETGCTIHFVTEEVDAGPILIQKKCAVGGGDTVESLKTKVQELEGMAFIEAIEMIANKY</sequence>
<dbReference type="GO" id="GO:0004644">
    <property type="term" value="F:phosphoribosylglycinamide formyltransferase activity"/>
    <property type="evidence" value="ECO:0007669"/>
    <property type="project" value="UniProtKB-EC"/>
</dbReference>
<feature type="domain" description="Formyl transferase N-terminal" evidence="9">
    <location>
        <begin position="2"/>
        <end position="184"/>
    </location>
</feature>
<dbReference type="SUPFAM" id="SSF53328">
    <property type="entry name" value="Formyltransferase"/>
    <property type="match status" value="1"/>
</dbReference>
<dbReference type="NCBIfam" id="TIGR00639">
    <property type="entry name" value="PurN"/>
    <property type="match status" value="1"/>
</dbReference>
<dbReference type="HAMAP" id="MF_01930">
    <property type="entry name" value="PurN"/>
    <property type="match status" value="1"/>
</dbReference>
<protein>
    <recommendedName>
        <fullName evidence="2">phosphoribosylglycinamide formyltransferase 1</fullName>
        <ecNumber evidence="2">2.1.2.2</ecNumber>
    </recommendedName>
    <alternativeName>
        <fullName evidence="7">5'-phosphoribosylglycinamide transformylase</fullName>
    </alternativeName>
    <alternativeName>
        <fullName evidence="6">GAR transformylase</fullName>
    </alternativeName>
</protein>
<dbReference type="InterPro" id="IPR001555">
    <property type="entry name" value="GART_AS"/>
</dbReference>
<comment type="catalytic activity">
    <reaction evidence="8">
        <text>N(1)-(5-phospho-beta-D-ribosyl)glycinamide + (6R)-10-formyltetrahydrofolate = N(2)-formyl-N(1)-(5-phospho-beta-D-ribosyl)glycinamide + (6S)-5,6,7,8-tetrahydrofolate + H(+)</text>
        <dbReference type="Rhea" id="RHEA:15053"/>
        <dbReference type="ChEBI" id="CHEBI:15378"/>
        <dbReference type="ChEBI" id="CHEBI:57453"/>
        <dbReference type="ChEBI" id="CHEBI:143788"/>
        <dbReference type="ChEBI" id="CHEBI:147286"/>
        <dbReference type="ChEBI" id="CHEBI:195366"/>
        <dbReference type="EC" id="2.1.2.2"/>
    </reaction>
</comment>
<evidence type="ECO:0000256" key="6">
    <source>
        <dbReference type="ARBA" id="ARBA00041324"/>
    </source>
</evidence>
<evidence type="ECO:0000259" key="9">
    <source>
        <dbReference type="Pfam" id="PF00551"/>
    </source>
</evidence>
<dbReference type="EC" id="2.1.2.2" evidence="2"/>
<evidence type="ECO:0000256" key="5">
    <source>
        <dbReference type="ARBA" id="ARBA00038440"/>
    </source>
</evidence>
<keyword evidence="4" id="KW-0658">Purine biosynthesis</keyword>
<evidence type="ECO:0000313" key="10">
    <source>
        <dbReference type="EMBL" id="CUV08743.1"/>
    </source>
</evidence>
<dbReference type="PROSITE" id="PS00373">
    <property type="entry name" value="GART"/>
    <property type="match status" value="1"/>
</dbReference>
<dbReference type="GO" id="GO:0006189">
    <property type="term" value="P:'de novo' IMP biosynthetic process"/>
    <property type="evidence" value="ECO:0007669"/>
    <property type="project" value="UniProtKB-UniPathway"/>
</dbReference>
<evidence type="ECO:0000256" key="3">
    <source>
        <dbReference type="ARBA" id="ARBA00022679"/>
    </source>
</evidence>
<dbReference type="CDD" id="cd08645">
    <property type="entry name" value="FMT_core_GART"/>
    <property type="match status" value="1"/>
</dbReference>
<dbReference type="AlphaFoldDB" id="A0A160VE85"/>
<gene>
    <name evidence="10" type="ORF">MGWOODY_Mmi1692</name>
</gene>
<keyword evidence="3 10" id="KW-0808">Transferase</keyword>
<dbReference type="InterPro" id="IPR002376">
    <property type="entry name" value="Formyl_transf_N"/>
</dbReference>
<dbReference type="GO" id="GO:0005737">
    <property type="term" value="C:cytoplasm"/>
    <property type="evidence" value="ECO:0007669"/>
    <property type="project" value="TreeGrafter"/>
</dbReference>
<evidence type="ECO:0000256" key="2">
    <source>
        <dbReference type="ARBA" id="ARBA00012254"/>
    </source>
</evidence>
<dbReference type="PANTHER" id="PTHR43369:SF2">
    <property type="entry name" value="PHOSPHORIBOSYLGLYCINAMIDE FORMYLTRANSFERASE"/>
    <property type="match status" value="1"/>
</dbReference>
<evidence type="ECO:0000256" key="1">
    <source>
        <dbReference type="ARBA" id="ARBA00005054"/>
    </source>
</evidence>
<evidence type="ECO:0000256" key="7">
    <source>
        <dbReference type="ARBA" id="ARBA00041682"/>
    </source>
</evidence>
<evidence type="ECO:0000256" key="8">
    <source>
        <dbReference type="ARBA" id="ARBA00047664"/>
    </source>
</evidence>
<proteinExistence type="inferred from homology"/>
<dbReference type="InterPro" id="IPR004607">
    <property type="entry name" value="GART"/>
</dbReference>
<dbReference type="PANTHER" id="PTHR43369">
    <property type="entry name" value="PHOSPHORIBOSYLGLYCINAMIDE FORMYLTRANSFERASE"/>
    <property type="match status" value="1"/>
</dbReference>
<comment type="pathway">
    <text evidence="1">Purine metabolism; IMP biosynthesis via de novo pathway; N(2)-formyl-N(1)-(5-phospho-D-ribosyl)glycinamide from N(1)-(5-phospho-D-ribosyl)glycinamide (10-formyl THF route): step 1/1.</text>
</comment>
<dbReference type="Gene3D" id="3.40.50.170">
    <property type="entry name" value="Formyl transferase, N-terminal domain"/>
    <property type="match status" value="1"/>
</dbReference>
<reference evidence="10" key="1">
    <citation type="submission" date="2015-10" db="EMBL/GenBank/DDBJ databases">
        <authorList>
            <person name="Gilbert D.G."/>
        </authorList>
    </citation>
    <scope>NUCLEOTIDE SEQUENCE</scope>
</reference>
<organism evidence="10">
    <name type="scientific">hydrothermal vent metagenome</name>
    <dbReference type="NCBI Taxonomy" id="652676"/>
    <lineage>
        <taxon>unclassified sequences</taxon>
        <taxon>metagenomes</taxon>
        <taxon>ecological metagenomes</taxon>
    </lineage>
</organism>
<name>A0A160VE85_9ZZZZ</name>
<dbReference type="InterPro" id="IPR036477">
    <property type="entry name" value="Formyl_transf_N_sf"/>
</dbReference>